<keyword evidence="2" id="KW-1185">Reference proteome</keyword>
<protein>
    <submittedName>
        <fullName evidence="1">Uncharacterized protein</fullName>
    </submittedName>
</protein>
<feature type="non-terminal residue" evidence="1">
    <location>
        <position position="112"/>
    </location>
</feature>
<name>A0ABV7F904_9BURK</name>
<dbReference type="Proteomes" id="UP001595530">
    <property type="component" value="Unassembled WGS sequence"/>
</dbReference>
<proteinExistence type="predicted"/>
<evidence type="ECO:0000313" key="2">
    <source>
        <dbReference type="Proteomes" id="UP001595530"/>
    </source>
</evidence>
<reference evidence="2" key="1">
    <citation type="journal article" date="2019" name="Int. J. Syst. Evol. Microbiol.">
        <title>The Global Catalogue of Microorganisms (GCM) 10K type strain sequencing project: providing services to taxonomists for standard genome sequencing and annotation.</title>
        <authorList>
            <consortium name="The Broad Institute Genomics Platform"/>
            <consortium name="The Broad Institute Genome Sequencing Center for Infectious Disease"/>
            <person name="Wu L."/>
            <person name="Ma J."/>
        </authorList>
    </citation>
    <scope>NUCLEOTIDE SEQUENCE [LARGE SCALE GENOMIC DNA]</scope>
    <source>
        <strain evidence="2">KCTC 42986</strain>
    </source>
</reference>
<dbReference type="RefSeq" id="WP_390333522.1">
    <property type="nucleotide sequence ID" value="NZ_JBHRTP010000122.1"/>
</dbReference>
<dbReference type="EMBL" id="JBHRTP010000122">
    <property type="protein sequence ID" value="MFC3111410.1"/>
    <property type="molecule type" value="Genomic_DNA"/>
</dbReference>
<organism evidence="1 2">
    <name type="scientific">Undibacterium arcticum</name>
    <dbReference type="NCBI Taxonomy" id="1762892"/>
    <lineage>
        <taxon>Bacteria</taxon>
        <taxon>Pseudomonadati</taxon>
        <taxon>Pseudomonadota</taxon>
        <taxon>Betaproteobacteria</taxon>
        <taxon>Burkholderiales</taxon>
        <taxon>Oxalobacteraceae</taxon>
        <taxon>Undibacterium</taxon>
    </lineage>
</organism>
<gene>
    <name evidence="1" type="ORF">ACFOFO_26300</name>
</gene>
<accession>A0ABV7F904</accession>
<evidence type="ECO:0000313" key="1">
    <source>
        <dbReference type="EMBL" id="MFC3111410.1"/>
    </source>
</evidence>
<comment type="caution">
    <text evidence="1">The sequence shown here is derived from an EMBL/GenBank/DDBJ whole genome shotgun (WGS) entry which is preliminary data.</text>
</comment>
<sequence>MPLNSYSVGRDLSLDITGPNGPLSFSQIVGFTSKPDITDKKIKGLDGITRHLRFPDGWSGSFEIERQNAVVDDYFSQLEANYYAGLNELPVTITETIQEVSGSISQYRYLQV</sequence>